<dbReference type="Proteomes" id="UP001154282">
    <property type="component" value="Unassembled WGS sequence"/>
</dbReference>
<dbReference type="AlphaFoldDB" id="A0AAV0MS55"/>
<protein>
    <submittedName>
        <fullName evidence="1">Uncharacterized protein</fullName>
    </submittedName>
</protein>
<gene>
    <name evidence="1" type="ORF">LITE_LOCUS29773</name>
</gene>
<evidence type="ECO:0000313" key="2">
    <source>
        <dbReference type="Proteomes" id="UP001154282"/>
    </source>
</evidence>
<dbReference type="EMBL" id="CAMGYJ010000007">
    <property type="protein sequence ID" value="CAI0448393.1"/>
    <property type="molecule type" value="Genomic_DNA"/>
</dbReference>
<name>A0AAV0MS55_9ROSI</name>
<evidence type="ECO:0000313" key="1">
    <source>
        <dbReference type="EMBL" id="CAI0448393.1"/>
    </source>
</evidence>
<reference evidence="1" key="1">
    <citation type="submission" date="2022-08" db="EMBL/GenBank/DDBJ databases">
        <authorList>
            <person name="Gutierrez-Valencia J."/>
        </authorList>
    </citation>
    <scope>NUCLEOTIDE SEQUENCE</scope>
</reference>
<proteinExistence type="predicted"/>
<sequence>MLSAAVNQIKIPQLYPRSLQPSLLPPQIHIPTFSPPPNKKRRTNLLLPFEIHGEQLVNLSLRHKTIIRPPNIDLSHLSLGPAPSSSRLVSSVFLTTPSPPYDRGV</sequence>
<organism evidence="1 2">
    <name type="scientific">Linum tenue</name>
    <dbReference type="NCBI Taxonomy" id="586396"/>
    <lineage>
        <taxon>Eukaryota</taxon>
        <taxon>Viridiplantae</taxon>
        <taxon>Streptophyta</taxon>
        <taxon>Embryophyta</taxon>
        <taxon>Tracheophyta</taxon>
        <taxon>Spermatophyta</taxon>
        <taxon>Magnoliopsida</taxon>
        <taxon>eudicotyledons</taxon>
        <taxon>Gunneridae</taxon>
        <taxon>Pentapetalae</taxon>
        <taxon>rosids</taxon>
        <taxon>fabids</taxon>
        <taxon>Malpighiales</taxon>
        <taxon>Linaceae</taxon>
        <taxon>Linum</taxon>
    </lineage>
</organism>
<comment type="caution">
    <text evidence="1">The sequence shown here is derived from an EMBL/GenBank/DDBJ whole genome shotgun (WGS) entry which is preliminary data.</text>
</comment>
<accession>A0AAV0MS55</accession>
<keyword evidence="2" id="KW-1185">Reference proteome</keyword>